<name>A0A179F081_METCM</name>
<evidence type="ECO:0000259" key="1">
    <source>
        <dbReference type="Pfam" id="PF06985"/>
    </source>
</evidence>
<reference evidence="2 3" key="1">
    <citation type="journal article" date="2016" name="PLoS Pathog.">
        <title>Biosynthesis of antibiotic leucinostatins in bio-control fungus Purpureocillium lilacinum and their inhibition on phytophthora revealed by genome mining.</title>
        <authorList>
            <person name="Wang G."/>
            <person name="Liu Z."/>
            <person name="Lin R."/>
            <person name="Li E."/>
            <person name="Mao Z."/>
            <person name="Ling J."/>
            <person name="Yang Y."/>
            <person name="Yin W.B."/>
            <person name="Xie B."/>
        </authorList>
    </citation>
    <scope>NUCLEOTIDE SEQUENCE [LARGE SCALE GENOMIC DNA]</scope>
    <source>
        <strain evidence="2">170</strain>
    </source>
</reference>
<dbReference type="EMBL" id="LSBJ02000014">
    <property type="protein sequence ID" value="OAQ58670.1"/>
    <property type="molecule type" value="Genomic_DNA"/>
</dbReference>
<comment type="caution">
    <text evidence="2">The sequence shown here is derived from an EMBL/GenBank/DDBJ whole genome shotgun (WGS) entry which is preliminary data.</text>
</comment>
<keyword evidence="3" id="KW-1185">Reference proteome</keyword>
<dbReference type="Pfam" id="PF06985">
    <property type="entry name" value="HET"/>
    <property type="match status" value="1"/>
</dbReference>
<dbReference type="Proteomes" id="UP000078397">
    <property type="component" value="Unassembled WGS sequence"/>
</dbReference>
<proteinExistence type="predicted"/>
<feature type="domain" description="Heterokaryon incompatibility" evidence="1">
    <location>
        <begin position="231"/>
        <end position="389"/>
    </location>
</feature>
<gene>
    <name evidence="2" type="ORF">VFPPC_10905</name>
</gene>
<protein>
    <submittedName>
        <fullName evidence="2">Transcription factor Zn, C2H2</fullName>
    </submittedName>
</protein>
<evidence type="ECO:0000313" key="3">
    <source>
        <dbReference type="Proteomes" id="UP000078397"/>
    </source>
</evidence>
<organism evidence="2 3">
    <name type="scientific">Pochonia chlamydosporia 170</name>
    <dbReference type="NCBI Taxonomy" id="1380566"/>
    <lineage>
        <taxon>Eukaryota</taxon>
        <taxon>Fungi</taxon>
        <taxon>Dikarya</taxon>
        <taxon>Ascomycota</taxon>
        <taxon>Pezizomycotina</taxon>
        <taxon>Sordariomycetes</taxon>
        <taxon>Hypocreomycetidae</taxon>
        <taxon>Hypocreales</taxon>
        <taxon>Clavicipitaceae</taxon>
        <taxon>Pochonia</taxon>
    </lineage>
</organism>
<accession>A0A179F081</accession>
<dbReference type="RefSeq" id="XP_018136789.1">
    <property type="nucleotide sequence ID" value="XM_018289200.1"/>
</dbReference>
<sequence length="764" mass="86545">MDQDSTESGYPMNALRQLRFGDSCNTCNKFDLYSFDSDPYGLRGYKFCNAEEAASKGCPFCSLLVGAFKAKLRTSPRQLTPNWEQTWWIHLSLGVNSGPPPQDIESCGSGLGVYTMKAALAPEDVNEFHGPKLPHGTYPLLEFHIAADPNSQAARSGDIRGRYIGRNDQSEDSVDMIQNWLKICLAHPKCCRTMSGKRVIDAQKAPLPTRCMEVGERGFWLTETSSKLGKYVTISHRWTSATAHCSTTVSNINRRKRKDSTWWRRLPKVFLDVLELARRLDVRYVWIDSLCIIQRGDEGADWQREATKMAGYYQYSLFTVAATSATKELGLFPPTIANTPRIARLPYSDKDGCRHGHFYIYSYNWEVDKQYISFIQDSELLSRGWVFQEWLLSRRIVYFTPAGVFWECAEQRPHNDRGEVSQTRSSDDKLADNQPAVKHSFSLDDASIDPIWYRIIAAYSALSLTKPDTDRVVALAGISKEFKTALMSKGLRRGNIASTVRSGLEFVSGLWLPDLHHGLLWECQSSGNKLQRIPGFPSWSWTSILCAVEWDERQKPRSWTSILHDVLLDGKRKSRVKPEAELTALGTSEGGTFSMEFLMNSTEELVHSPPKLFDVDNCFVSLHMKAKIIQVLVRGRLHSEHDAEIISATSGYQKKSNTSTWRAVSSTLRPTEIAGWASVEDIDYQADALFEGGREMCALHISTAPRVPGGYGLGYLTLWHRVFNVLFVRKIHGRRYERLGVGRLFGKEFEKQLHETTTCDVELF</sequence>
<dbReference type="KEGG" id="pchm:VFPPC_10905"/>
<dbReference type="PANTHER" id="PTHR33112">
    <property type="entry name" value="DOMAIN PROTEIN, PUTATIVE-RELATED"/>
    <property type="match status" value="1"/>
</dbReference>
<dbReference type="PANTHER" id="PTHR33112:SF16">
    <property type="entry name" value="HETEROKARYON INCOMPATIBILITY DOMAIN-CONTAINING PROTEIN"/>
    <property type="match status" value="1"/>
</dbReference>
<dbReference type="OrthoDB" id="4161196at2759"/>
<dbReference type="InterPro" id="IPR010730">
    <property type="entry name" value="HET"/>
</dbReference>
<dbReference type="AlphaFoldDB" id="A0A179F081"/>
<evidence type="ECO:0000313" key="2">
    <source>
        <dbReference type="EMBL" id="OAQ58670.1"/>
    </source>
</evidence>
<dbReference type="GeneID" id="28853194"/>